<dbReference type="EMBL" id="FRCS01000014">
    <property type="protein sequence ID" value="SHN46259.1"/>
    <property type="molecule type" value="Genomic_DNA"/>
</dbReference>
<proteinExistence type="predicted"/>
<dbReference type="Proteomes" id="UP000184440">
    <property type="component" value="Unassembled WGS sequence"/>
</dbReference>
<dbReference type="InterPro" id="IPR035897">
    <property type="entry name" value="Toll_tir_struct_dom_sf"/>
</dbReference>
<accession>A0A1M7RJC3</accession>
<sequence length="618" mass="70124">MLCGASDTENVQDDFAEVVEGFGGEAWHYLSGRIQYLNDANASWERNSITSVQEADVCVFVLIDRYGVVTWEKELHAALESGRPFLVFCFAKTYQDYRTLSSKVSDLAVLDENGQRLVRLLRDLESDERQLTVVQFRYNDFAKKLRSHFGTLIERLLRERTTTRPAARGTRQRRPTAKVFLSHSYRSPEINLRFFDKVAELTDLRFEVDRKGLRLSTTRLERLIRNTDYFVGFYPLRGDLETMSRDDLVRSATYFQLELEMAARARKPAIAFIDQRYQSVLNPPRGVQAVKYSAQEALSDNDQLVERAIQRPFADFLLRFEGAPRRISVDDGASVGILVPTENAHDAELGAIVVESIETRGRDTVLVPIPPAMDDRFLARLRECDSVVLSMDHPAAPVVAAYLRGQAVPTLRLRHGPEPETPEPDASVDTLLFGGQARHYAKDVVYWDDVETLHARVLDRAERIFAEPRLMDTTSKARGYFEAAAQLPMPVFLSYADDDHDVAAALALVLRSRFTEVLNVVDRGALRQRARTISDLDRADVAITLLTRAYADAEDCREEARLIAERHASWQLRVFAIQVENVRLDLLGNPKYRRADASWADIVNDIVQELRNRPGSGS</sequence>
<evidence type="ECO:0000313" key="2">
    <source>
        <dbReference type="EMBL" id="SHN46259.1"/>
    </source>
</evidence>
<dbReference type="SUPFAM" id="SSF52200">
    <property type="entry name" value="Toll/Interleukin receptor TIR domain"/>
    <property type="match status" value="1"/>
</dbReference>
<dbReference type="AlphaFoldDB" id="A0A1M7RJC3"/>
<dbReference type="Gene3D" id="3.40.50.10140">
    <property type="entry name" value="Toll/interleukin-1 receptor homology (TIR) domain"/>
    <property type="match status" value="1"/>
</dbReference>
<dbReference type="InterPro" id="IPR000157">
    <property type="entry name" value="TIR_dom"/>
</dbReference>
<feature type="domain" description="TIR" evidence="1">
    <location>
        <begin position="491"/>
        <end position="603"/>
    </location>
</feature>
<protein>
    <submittedName>
        <fullName evidence="2">TIR domain-containing protein</fullName>
    </submittedName>
</protein>
<gene>
    <name evidence="2" type="ORF">SAMN05443668_11492</name>
</gene>
<evidence type="ECO:0000259" key="1">
    <source>
        <dbReference type="Pfam" id="PF13676"/>
    </source>
</evidence>
<keyword evidence="3" id="KW-1185">Reference proteome</keyword>
<dbReference type="Pfam" id="PF13676">
    <property type="entry name" value="TIR_2"/>
    <property type="match status" value="1"/>
</dbReference>
<reference evidence="2 3" key="1">
    <citation type="submission" date="2016-11" db="EMBL/GenBank/DDBJ databases">
        <authorList>
            <person name="Jaros S."/>
            <person name="Januszkiewicz K."/>
            <person name="Wedrychowicz H."/>
        </authorList>
    </citation>
    <scope>NUCLEOTIDE SEQUENCE [LARGE SCALE GENOMIC DNA]</scope>
    <source>
        <strain evidence="2 3">DSM 46144</strain>
    </source>
</reference>
<dbReference type="GO" id="GO:0007165">
    <property type="term" value="P:signal transduction"/>
    <property type="evidence" value="ECO:0007669"/>
    <property type="project" value="InterPro"/>
</dbReference>
<name>A0A1M7RJC3_9ACTN</name>
<evidence type="ECO:0000313" key="3">
    <source>
        <dbReference type="Proteomes" id="UP000184440"/>
    </source>
</evidence>
<organism evidence="2 3">
    <name type="scientific">Cryptosporangium aurantiacum</name>
    <dbReference type="NCBI Taxonomy" id="134849"/>
    <lineage>
        <taxon>Bacteria</taxon>
        <taxon>Bacillati</taxon>
        <taxon>Actinomycetota</taxon>
        <taxon>Actinomycetes</taxon>
        <taxon>Cryptosporangiales</taxon>
        <taxon>Cryptosporangiaceae</taxon>
        <taxon>Cryptosporangium</taxon>
    </lineage>
</organism>